<evidence type="ECO:0000313" key="4">
    <source>
        <dbReference type="EMBL" id="CAB4717554.1"/>
    </source>
</evidence>
<sequence>MVAAVYPPLMAVRFTYSRWDGTQKGFDLDADQIMDEITDDLLYHGDVNAALRRMLQNGFRDADGNRMQGLREMLQQLRDRRQELKDSGNLGGVYDEIAQELTDILDEERHGIDRQQAQADSASDERRQDLARQAASERHLQLDMLPEDLAGRVRELQNYDFTSAEAQQRFEQLMDKLREQLMQQYVDQMTDGVQNASPEQMQRMKDMMSELNKMLERHQNGENARFEEFMQEFGDVFPENPQSVEELLESIAKRMAAAQAMLNSMTPEQRAQLQQLSDQLMQDMDLQWQAEQLSQNLQQMFPSLPWERGYDMQGQDPMGFQQGMQTMQDLGDLDQIEQMLRGATSPGQLAEVDLDRVKDLMGDDAAKSLDQLSQLAKMLEDAGLINNKEGRLELTPKGLRAIGSNSLRDLFSKLAKDKMGTHQIDRQGIGHERTYESKQYEYGDPFNLDLHRTIRNAIRRGGQGTPVSLQPDDFEIERTETLTKSSTVLMLDLSMSMPMKGNFLPAKKVTMALHSLITSQFPRDYIGIVGFSKVAHVIRPEDLPEVSWDFDYGTNMQHGFLLSRQMLARQTGTKQIIMITDGEPTAHIEADGGVFFNYPPVAETIEATMREVMRCTRDNIRINTFMLDPNAYLKQFIETLSSMNGGRAFFTNPETLGDYVLVDFVEHKRQMSRGGNGGRAARMGRGDRQAG</sequence>
<feature type="region of interest" description="Disordered" evidence="2">
    <location>
        <begin position="671"/>
        <end position="691"/>
    </location>
</feature>
<accession>A0A6J6REB4</accession>
<evidence type="ECO:0000256" key="2">
    <source>
        <dbReference type="SAM" id="MobiDB-lite"/>
    </source>
</evidence>
<dbReference type="InterPro" id="IPR036465">
    <property type="entry name" value="vWFA_dom_sf"/>
</dbReference>
<proteinExistence type="predicted"/>
<dbReference type="Pfam" id="PF06969">
    <property type="entry name" value="HemN_C"/>
    <property type="match status" value="1"/>
</dbReference>
<dbReference type="SUPFAM" id="SSF53300">
    <property type="entry name" value="vWA-like"/>
    <property type="match status" value="1"/>
</dbReference>
<dbReference type="InterPro" id="IPR010723">
    <property type="entry name" value="HemN_C"/>
</dbReference>
<evidence type="ECO:0000256" key="1">
    <source>
        <dbReference type="SAM" id="Coils"/>
    </source>
</evidence>
<dbReference type="CDD" id="cd00198">
    <property type="entry name" value="vWFA"/>
    <property type="match status" value="1"/>
</dbReference>
<organism evidence="4">
    <name type="scientific">freshwater metagenome</name>
    <dbReference type="NCBI Taxonomy" id="449393"/>
    <lineage>
        <taxon>unclassified sequences</taxon>
        <taxon>metagenomes</taxon>
        <taxon>ecological metagenomes</taxon>
    </lineage>
</organism>
<protein>
    <submittedName>
        <fullName evidence="4">Unannotated protein</fullName>
    </submittedName>
</protein>
<dbReference type="EMBL" id="CAEZXX010000109">
    <property type="protein sequence ID" value="CAB4717554.1"/>
    <property type="molecule type" value="Genomic_DNA"/>
</dbReference>
<dbReference type="SMART" id="SM00327">
    <property type="entry name" value="VWA"/>
    <property type="match status" value="1"/>
</dbReference>
<feature type="coiled-coil region" evidence="1">
    <location>
        <begin position="67"/>
        <end position="125"/>
    </location>
</feature>
<dbReference type="InterPro" id="IPR002035">
    <property type="entry name" value="VWF_A"/>
</dbReference>
<dbReference type="Gene3D" id="3.40.50.410">
    <property type="entry name" value="von Willebrand factor, type A domain"/>
    <property type="match status" value="1"/>
</dbReference>
<reference evidence="4" key="1">
    <citation type="submission" date="2020-05" db="EMBL/GenBank/DDBJ databases">
        <authorList>
            <person name="Chiriac C."/>
            <person name="Salcher M."/>
            <person name="Ghai R."/>
            <person name="Kavagutti S V."/>
        </authorList>
    </citation>
    <scope>NUCLEOTIDE SEQUENCE</scope>
</reference>
<feature type="domain" description="VWFA" evidence="3">
    <location>
        <begin position="484"/>
        <end position="664"/>
    </location>
</feature>
<name>A0A6J6REB4_9ZZZZ</name>
<feature type="coiled-coil region" evidence="1">
    <location>
        <begin position="163"/>
        <end position="221"/>
    </location>
</feature>
<keyword evidence="1" id="KW-0175">Coiled coil</keyword>
<evidence type="ECO:0000259" key="3">
    <source>
        <dbReference type="SMART" id="SM00327"/>
    </source>
</evidence>
<dbReference type="AlphaFoldDB" id="A0A6J6REB4"/>
<gene>
    <name evidence="4" type="ORF">UFOPK2602_01509</name>
</gene>